<dbReference type="HOGENOM" id="CLU_518866_0_0_1"/>
<dbReference type="GO" id="GO:0036297">
    <property type="term" value="P:interstrand cross-link repair"/>
    <property type="evidence" value="ECO:0007669"/>
    <property type="project" value="TreeGrafter"/>
</dbReference>
<protein>
    <recommendedName>
        <fullName evidence="4">Exonuclease V</fullName>
    </recommendedName>
</protein>
<accession>A0A0C3BKS0</accession>
<sequence length="501" mass="56773">MSQRSSDSYGDIPVPEISTEDWVHLFNPQPGLSDLSSGSTVVAVSEQTQTKLEEANVQIEYEESDGSLWEQVSDIRAGDLADIEAALTQAPEPEPSVVNNLAPFPPLYLILDDIFDNYSDGDIEEGGVSVAKAAYLIRKYKPNRGLSVSNLVQPLWCEYKHYYNLVGLERYGAERRLKEFEVPRKEVVDGIEVTKTVVITVDQVVVEQAEVVKTRGLDIHERLEREVVGPRLPVRADTYEEVWAHKLINMITGLATLRKGGDWRELEIFGFIRDIPFNGKIDKLRLEPSPSRHIGNVLRISDTKTKAARSRLDFVVPREHMVQLMVYKQLLDGLLNPAFDWIRLFQTYKLEPLKTFGDGFLATTQQLAVFNDLGEGLEKARNLDDLVRLWVESVKDLSLTNGEVDSVLSVEYYQPGPASGDVSQSEKLLLRGASEYITSQTFEYDEEFVQEAITQSLDFWLGIRGHAGTSLEESWKCNVCEYRENCEWRSQQAVAFSQKKR</sequence>
<name>A0A0C3BKS0_SERVB</name>
<dbReference type="GO" id="GO:0005739">
    <property type="term" value="C:mitochondrion"/>
    <property type="evidence" value="ECO:0007669"/>
    <property type="project" value="TreeGrafter"/>
</dbReference>
<dbReference type="Proteomes" id="UP000054097">
    <property type="component" value="Unassembled WGS sequence"/>
</dbReference>
<gene>
    <name evidence="2" type="ORF">M408DRAFT_326764</name>
</gene>
<evidence type="ECO:0000256" key="1">
    <source>
        <dbReference type="ARBA" id="ARBA00009797"/>
    </source>
</evidence>
<evidence type="ECO:0000313" key="2">
    <source>
        <dbReference type="EMBL" id="KIM32066.1"/>
    </source>
</evidence>
<evidence type="ECO:0008006" key="4">
    <source>
        <dbReference type="Google" id="ProtNLM"/>
    </source>
</evidence>
<dbReference type="AlphaFoldDB" id="A0A0C3BKS0"/>
<dbReference type="Pfam" id="PF09810">
    <property type="entry name" value="Exo5"/>
    <property type="match status" value="2"/>
</dbReference>
<comment type="similarity">
    <text evidence="1">Belongs to the EXO5 family.</text>
</comment>
<organism evidence="2 3">
    <name type="scientific">Serendipita vermifera MAFF 305830</name>
    <dbReference type="NCBI Taxonomy" id="933852"/>
    <lineage>
        <taxon>Eukaryota</taxon>
        <taxon>Fungi</taxon>
        <taxon>Dikarya</taxon>
        <taxon>Basidiomycota</taxon>
        <taxon>Agaricomycotina</taxon>
        <taxon>Agaricomycetes</taxon>
        <taxon>Sebacinales</taxon>
        <taxon>Serendipitaceae</taxon>
        <taxon>Serendipita</taxon>
    </lineage>
</organism>
<dbReference type="PANTHER" id="PTHR14464">
    <property type="entry name" value="EXONUCLEASE V"/>
    <property type="match status" value="1"/>
</dbReference>
<evidence type="ECO:0000313" key="3">
    <source>
        <dbReference type="Proteomes" id="UP000054097"/>
    </source>
</evidence>
<dbReference type="InterPro" id="IPR019190">
    <property type="entry name" value="EXOV"/>
</dbReference>
<keyword evidence="3" id="KW-1185">Reference proteome</keyword>
<dbReference type="GO" id="GO:0005634">
    <property type="term" value="C:nucleus"/>
    <property type="evidence" value="ECO:0007669"/>
    <property type="project" value="TreeGrafter"/>
</dbReference>
<reference evidence="3" key="2">
    <citation type="submission" date="2015-01" db="EMBL/GenBank/DDBJ databases">
        <title>Evolutionary Origins and Diversification of the Mycorrhizal Mutualists.</title>
        <authorList>
            <consortium name="DOE Joint Genome Institute"/>
            <consortium name="Mycorrhizal Genomics Consortium"/>
            <person name="Kohler A."/>
            <person name="Kuo A."/>
            <person name="Nagy L.G."/>
            <person name="Floudas D."/>
            <person name="Copeland A."/>
            <person name="Barry K.W."/>
            <person name="Cichocki N."/>
            <person name="Veneault-Fourrey C."/>
            <person name="LaButti K."/>
            <person name="Lindquist E.A."/>
            <person name="Lipzen A."/>
            <person name="Lundell T."/>
            <person name="Morin E."/>
            <person name="Murat C."/>
            <person name="Riley R."/>
            <person name="Ohm R."/>
            <person name="Sun H."/>
            <person name="Tunlid A."/>
            <person name="Henrissat B."/>
            <person name="Grigoriev I.V."/>
            <person name="Hibbett D.S."/>
            <person name="Martin F."/>
        </authorList>
    </citation>
    <scope>NUCLEOTIDE SEQUENCE [LARGE SCALE GENOMIC DNA]</scope>
    <source>
        <strain evidence="3">MAFF 305830</strain>
    </source>
</reference>
<dbReference type="GO" id="GO:0045145">
    <property type="term" value="F:single-stranded DNA 5'-3' DNA exonuclease activity"/>
    <property type="evidence" value="ECO:0007669"/>
    <property type="project" value="InterPro"/>
</dbReference>
<dbReference type="EMBL" id="KN824280">
    <property type="protein sequence ID" value="KIM32066.1"/>
    <property type="molecule type" value="Genomic_DNA"/>
</dbReference>
<proteinExistence type="inferred from homology"/>
<dbReference type="PANTHER" id="PTHR14464:SF4">
    <property type="entry name" value="EXONUCLEASE V"/>
    <property type="match status" value="1"/>
</dbReference>
<reference evidence="2 3" key="1">
    <citation type="submission" date="2014-04" db="EMBL/GenBank/DDBJ databases">
        <authorList>
            <consortium name="DOE Joint Genome Institute"/>
            <person name="Kuo A."/>
            <person name="Zuccaro A."/>
            <person name="Kohler A."/>
            <person name="Nagy L.G."/>
            <person name="Floudas D."/>
            <person name="Copeland A."/>
            <person name="Barry K.W."/>
            <person name="Cichocki N."/>
            <person name="Veneault-Fourrey C."/>
            <person name="LaButti K."/>
            <person name="Lindquist E.A."/>
            <person name="Lipzen A."/>
            <person name="Lundell T."/>
            <person name="Morin E."/>
            <person name="Murat C."/>
            <person name="Sun H."/>
            <person name="Tunlid A."/>
            <person name="Henrissat B."/>
            <person name="Grigoriev I.V."/>
            <person name="Hibbett D.S."/>
            <person name="Martin F."/>
            <person name="Nordberg H.P."/>
            <person name="Cantor M.N."/>
            <person name="Hua S.X."/>
        </authorList>
    </citation>
    <scope>NUCLEOTIDE SEQUENCE [LARGE SCALE GENOMIC DNA]</scope>
    <source>
        <strain evidence="2 3">MAFF 305830</strain>
    </source>
</reference>
<dbReference type="OrthoDB" id="354769at2759"/>